<dbReference type="GO" id="GO:0000977">
    <property type="term" value="F:RNA polymerase II transcription regulatory region sequence-specific DNA binding"/>
    <property type="evidence" value="ECO:0007669"/>
    <property type="project" value="TreeGrafter"/>
</dbReference>
<dbReference type="Pfam" id="PF00096">
    <property type="entry name" value="zf-C2H2"/>
    <property type="match status" value="5"/>
</dbReference>
<feature type="compositionally biased region" description="Basic and acidic residues" evidence="5">
    <location>
        <begin position="161"/>
        <end position="196"/>
    </location>
</feature>
<dbReference type="InterPro" id="IPR013087">
    <property type="entry name" value="Znf_C2H2_type"/>
</dbReference>
<feature type="region of interest" description="Disordered" evidence="5">
    <location>
        <begin position="81"/>
        <end position="134"/>
    </location>
</feature>
<evidence type="ECO:0000256" key="2">
    <source>
        <dbReference type="ARBA" id="ARBA00022737"/>
    </source>
</evidence>
<protein>
    <submittedName>
        <fullName evidence="6">Uncharacterized protein</fullName>
    </submittedName>
</protein>
<proteinExistence type="predicted"/>
<dbReference type="Pfam" id="PF05605">
    <property type="entry name" value="zf-Di19"/>
    <property type="match status" value="1"/>
</dbReference>
<dbReference type="EMBL" id="OB660798">
    <property type="protein sequence ID" value="CAD7226307.1"/>
    <property type="molecule type" value="Genomic_DNA"/>
</dbReference>
<dbReference type="Gene3D" id="3.30.160.60">
    <property type="entry name" value="Classic Zinc Finger"/>
    <property type="match status" value="6"/>
</dbReference>
<dbReference type="GO" id="GO:0005634">
    <property type="term" value="C:nucleus"/>
    <property type="evidence" value="ECO:0007669"/>
    <property type="project" value="TreeGrafter"/>
</dbReference>
<dbReference type="AlphaFoldDB" id="A0A7R8W7C5"/>
<dbReference type="PROSITE" id="PS50157">
    <property type="entry name" value="ZINC_FINGER_C2H2_2"/>
    <property type="match status" value="10"/>
</dbReference>
<organism evidence="6">
    <name type="scientific">Cyprideis torosa</name>
    <dbReference type="NCBI Taxonomy" id="163714"/>
    <lineage>
        <taxon>Eukaryota</taxon>
        <taxon>Metazoa</taxon>
        <taxon>Ecdysozoa</taxon>
        <taxon>Arthropoda</taxon>
        <taxon>Crustacea</taxon>
        <taxon>Oligostraca</taxon>
        <taxon>Ostracoda</taxon>
        <taxon>Podocopa</taxon>
        <taxon>Podocopida</taxon>
        <taxon>Cytherocopina</taxon>
        <taxon>Cytheroidea</taxon>
        <taxon>Cytherideidae</taxon>
        <taxon>Cyprideis</taxon>
    </lineage>
</organism>
<feature type="compositionally biased region" description="Acidic residues" evidence="5">
    <location>
        <begin position="115"/>
        <end position="134"/>
    </location>
</feature>
<evidence type="ECO:0000256" key="4">
    <source>
        <dbReference type="ARBA" id="ARBA00022833"/>
    </source>
</evidence>
<feature type="compositionally biased region" description="Polar residues" evidence="5">
    <location>
        <begin position="637"/>
        <end position="651"/>
    </location>
</feature>
<evidence type="ECO:0000256" key="5">
    <source>
        <dbReference type="SAM" id="MobiDB-lite"/>
    </source>
</evidence>
<feature type="compositionally biased region" description="Basic and acidic residues" evidence="5">
    <location>
        <begin position="81"/>
        <end position="108"/>
    </location>
</feature>
<dbReference type="InterPro" id="IPR036236">
    <property type="entry name" value="Znf_C2H2_sf"/>
</dbReference>
<dbReference type="PANTHER" id="PTHR24409:SF295">
    <property type="entry name" value="AZ2-RELATED"/>
    <property type="match status" value="1"/>
</dbReference>
<feature type="compositionally biased region" description="Polar residues" evidence="5">
    <location>
        <begin position="197"/>
        <end position="224"/>
    </location>
</feature>
<evidence type="ECO:0000313" key="6">
    <source>
        <dbReference type="EMBL" id="CAD7226307.1"/>
    </source>
</evidence>
<sequence>MHSREEADVMSSFGRCEEYFVESVEARLGSLLSKECMDFIKQTFLTALLMLKTELEVSDSRAFPCTFATVADVLLETAVKEEETAEGDRTENVGDAAKDDLADVDVREQGQASTDPEEEEEGPVDPTEEEEDIADEEFEEKGVWQWETYNLGFSEQDELSSQERGEMSKQRDKISKQEGKLAKQQDEMSKKQDEMSKSQNEMSKSQDEMSNSQDEMSKQENGTTRSASFRFSCETCGKRFRHKYWMEYHEARDHYDGGLENHPKFSRKKACGICQVEFPIHELYRHRASHETPKCSHCGKVYPSKNALQRHVNRMHELGKEVVGCGICGKRYTRFNLQRHLQLAHRPTSGRFKCSKCLKTFLNQTTLRKHASSIHNEDLKYVCSVCGKKCSSAAVLRAHEDSHNDVKRHACETCHKSFTNSYSFRKHVVKEHGVGLDKDPEFSKEVSCDVCGQGMPFHKLYDHKSSHRTYPCKICGKALASSTSRKHHMAIIHDGDTDRIECEVCGKSVRHFYLTSHMTEYHSQPQDMLKCSICSKTFVSKLGLRKHVEYMHDEGCKHVCSVCGKKCPSASRLSEHEDSHSDVKRHVCEQCGKAYKYRKQLLRHVQLDHEGKVLYKCKDCGKVYRQSQHLKRHVTRQHPTIQDGQQDSQAR</sequence>
<reference evidence="6" key="1">
    <citation type="submission" date="2020-11" db="EMBL/GenBank/DDBJ databases">
        <authorList>
            <person name="Tran Van P."/>
        </authorList>
    </citation>
    <scope>NUCLEOTIDE SEQUENCE</scope>
</reference>
<keyword evidence="2" id="KW-0677">Repeat</keyword>
<name>A0A7R8W7C5_9CRUS</name>
<feature type="region of interest" description="Disordered" evidence="5">
    <location>
        <begin position="154"/>
        <end position="224"/>
    </location>
</feature>
<gene>
    <name evidence="6" type="ORF">CTOB1V02_LOCUS4228</name>
</gene>
<dbReference type="GO" id="GO:0000981">
    <property type="term" value="F:DNA-binding transcription factor activity, RNA polymerase II-specific"/>
    <property type="evidence" value="ECO:0007669"/>
    <property type="project" value="TreeGrafter"/>
</dbReference>
<keyword evidence="1" id="KW-0479">Metal-binding</keyword>
<dbReference type="SMART" id="SM00355">
    <property type="entry name" value="ZnF_C2H2"/>
    <property type="match status" value="14"/>
</dbReference>
<dbReference type="PANTHER" id="PTHR24409">
    <property type="entry name" value="ZINC FINGER PROTEIN 142"/>
    <property type="match status" value="1"/>
</dbReference>
<evidence type="ECO:0000256" key="1">
    <source>
        <dbReference type="ARBA" id="ARBA00022723"/>
    </source>
</evidence>
<feature type="region of interest" description="Disordered" evidence="5">
    <location>
        <begin position="630"/>
        <end position="651"/>
    </location>
</feature>
<dbReference type="Pfam" id="PF12874">
    <property type="entry name" value="zf-met"/>
    <property type="match status" value="1"/>
</dbReference>
<dbReference type="OrthoDB" id="8685330at2759"/>
<dbReference type="Pfam" id="PF13894">
    <property type="entry name" value="zf-C2H2_4"/>
    <property type="match status" value="1"/>
</dbReference>
<dbReference type="PROSITE" id="PS00028">
    <property type="entry name" value="ZINC_FINGER_C2H2_1"/>
    <property type="match status" value="10"/>
</dbReference>
<accession>A0A7R8W7C5</accession>
<dbReference type="SUPFAM" id="SSF57667">
    <property type="entry name" value="beta-beta-alpha zinc fingers"/>
    <property type="match status" value="5"/>
</dbReference>
<dbReference type="GO" id="GO:0008270">
    <property type="term" value="F:zinc ion binding"/>
    <property type="evidence" value="ECO:0007669"/>
    <property type="project" value="UniProtKB-KW"/>
</dbReference>
<keyword evidence="3" id="KW-0863">Zinc-finger</keyword>
<keyword evidence="4" id="KW-0862">Zinc</keyword>
<dbReference type="InterPro" id="IPR008598">
    <property type="entry name" value="Di19_Zn-bd"/>
</dbReference>
<dbReference type="Gene3D" id="1.10.287.1490">
    <property type="match status" value="1"/>
</dbReference>
<evidence type="ECO:0000256" key="3">
    <source>
        <dbReference type="ARBA" id="ARBA00022771"/>
    </source>
</evidence>